<keyword evidence="3 6" id="KW-0067">ATP-binding</keyword>
<dbReference type="GO" id="GO:0016226">
    <property type="term" value="P:iron-sulfur cluster assembly"/>
    <property type="evidence" value="ECO:0007669"/>
    <property type="project" value="InterPro"/>
</dbReference>
<dbReference type="FunFam" id="3.40.50.300:FF:001119">
    <property type="entry name" value="Iron-sulfur cluster carrier protein"/>
    <property type="match status" value="1"/>
</dbReference>
<evidence type="ECO:0000256" key="4">
    <source>
        <dbReference type="ARBA" id="ARBA00023004"/>
    </source>
</evidence>
<name>A0A7C0ZGG0_UNCW3</name>
<evidence type="ECO:0000256" key="1">
    <source>
        <dbReference type="ARBA" id="ARBA00022723"/>
    </source>
</evidence>
<dbReference type="Pfam" id="PF10609">
    <property type="entry name" value="ParA"/>
    <property type="match status" value="1"/>
</dbReference>
<dbReference type="GO" id="GO:0016887">
    <property type="term" value="F:ATP hydrolysis activity"/>
    <property type="evidence" value="ECO:0007669"/>
    <property type="project" value="UniProtKB-UniRule"/>
</dbReference>
<comment type="subunit">
    <text evidence="6">Homodimer.</text>
</comment>
<dbReference type="InterPro" id="IPR019591">
    <property type="entry name" value="Mrp/NBP35_ATP-bd"/>
</dbReference>
<dbReference type="SUPFAM" id="SSF52540">
    <property type="entry name" value="P-loop containing nucleoside triphosphate hydrolases"/>
    <property type="match status" value="1"/>
</dbReference>
<keyword evidence="1 6" id="KW-0479">Metal-binding</keyword>
<dbReference type="EMBL" id="DQWE01000037">
    <property type="protein sequence ID" value="HDI82323.1"/>
    <property type="molecule type" value="Genomic_DNA"/>
</dbReference>
<comment type="similarity">
    <text evidence="6">Belongs to the Mrp/NBP35 ATP-binding proteins family.</text>
</comment>
<evidence type="ECO:0000256" key="6">
    <source>
        <dbReference type="HAMAP-Rule" id="MF_02040"/>
    </source>
</evidence>
<accession>A0A7C0ZGG0</accession>
<dbReference type="GO" id="GO:0046872">
    <property type="term" value="F:metal ion binding"/>
    <property type="evidence" value="ECO:0007669"/>
    <property type="project" value="UniProtKB-KW"/>
</dbReference>
<gene>
    <name evidence="7" type="ORF">ENF18_00850</name>
</gene>
<keyword evidence="2 6" id="KW-0547">Nucleotide-binding</keyword>
<keyword evidence="4 6" id="KW-0408">Iron</keyword>
<dbReference type="InterPro" id="IPR027417">
    <property type="entry name" value="P-loop_NTPase"/>
</dbReference>
<dbReference type="GO" id="GO:0005524">
    <property type="term" value="F:ATP binding"/>
    <property type="evidence" value="ECO:0007669"/>
    <property type="project" value="UniProtKB-UniRule"/>
</dbReference>
<dbReference type="CDD" id="cd02037">
    <property type="entry name" value="Mrp_NBP35"/>
    <property type="match status" value="1"/>
</dbReference>
<dbReference type="AlphaFoldDB" id="A0A7C0ZGG0"/>
<dbReference type="GO" id="GO:0005829">
    <property type="term" value="C:cytosol"/>
    <property type="evidence" value="ECO:0007669"/>
    <property type="project" value="TreeGrafter"/>
</dbReference>
<reference evidence="7" key="1">
    <citation type="journal article" date="2020" name="mSystems">
        <title>Genome- and Community-Level Interaction Insights into Carbon Utilization and Element Cycling Functions of Hydrothermarchaeota in Hydrothermal Sediment.</title>
        <authorList>
            <person name="Zhou Z."/>
            <person name="Liu Y."/>
            <person name="Xu W."/>
            <person name="Pan J."/>
            <person name="Luo Z.H."/>
            <person name="Li M."/>
        </authorList>
    </citation>
    <scope>NUCLEOTIDE SEQUENCE [LARGE SCALE GENOMIC DNA]</scope>
    <source>
        <strain evidence="7">HyVt-102</strain>
    </source>
</reference>
<organism evidence="7">
    <name type="scientific">candidate division WOR-3 bacterium</name>
    <dbReference type="NCBI Taxonomy" id="2052148"/>
    <lineage>
        <taxon>Bacteria</taxon>
        <taxon>Bacteria division WOR-3</taxon>
    </lineage>
</organism>
<dbReference type="HAMAP" id="MF_02040">
    <property type="entry name" value="Mrp_NBP35"/>
    <property type="match status" value="1"/>
</dbReference>
<dbReference type="PANTHER" id="PTHR23264">
    <property type="entry name" value="NUCLEOTIDE-BINDING PROTEIN NBP35 YEAST -RELATED"/>
    <property type="match status" value="1"/>
</dbReference>
<comment type="function">
    <text evidence="6">Binds and transfers iron-sulfur (Fe-S) clusters to target apoproteins. Can hydrolyze ATP.</text>
</comment>
<keyword evidence="6" id="KW-0378">Hydrolase</keyword>
<evidence type="ECO:0000256" key="2">
    <source>
        <dbReference type="ARBA" id="ARBA00022741"/>
    </source>
</evidence>
<protein>
    <recommendedName>
        <fullName evidence="6">Iron-sulfur cluster carrier protein</fullName>
    </recommendedName>
</protein>
<evidence type="ECO:0000256" key="5">
    <source>
        <dbReference type="ARBA" id="ARBA00023014"/>
    </source>
</evidence>
<evidence type="ECO:0000313" key="7">
    <source>
        <dbReference type="EMBL" id="HDI82323.1"/>
    </source>
</evidence>
<dbReference type="InterPro" id="IPR033756">
    <property type="entry name" value="YlxH/NBP35"/>
</dbReference>
<dbReference type="GO" id="GO:0051536">
    <property type="term" value="F:iron-sulfur cluster binding"/>
    <property type="evidence" value="ECO:0007669"/>
    <property type="project" value="UniProtKB-UniRule"/>
</dbReference>
<proteinExistence type="inferred from homology"/>
<dbReference type="PANTHER" id="PTHR23264:SF19">
    <property type="entry name" value="CYTOSOLIC FE-S CLUSTER ASSEMBLY FACTOR NUBP2"/>
    <property type="match status" value="1"/>
</dbReference>
<dbReference type="Gene3D" id="3.40.50.300">
    <property type="entry name" value="P-loop containing nucleotide triphosphate hydrolases"/>
    <property type="match status" value="1"/>
</dbReference>
<keyword evidence="5 6" id="KW-0411">Iron-sulfur</keyword>
<comment type="caution">
    <text evidence="7">The sequence shown here is derived from an EMBL/GenBank/DDBJ whole genome shotgun (WGS) entry which is preliminary data.</text>
</comment>
<dbReference type="Proteomes" id="UP000885847">
    <property type="component" value="Unassembled WGS sequence"/>
</dbReference>
<sequence length="274" mass="29907">MEQINLNVQKERLKGTKKIMVFSGKGGVGKSTIAVNLAYALAIEKGKDVGVMDVDIHGPNVPKLLGVENERMISMGGKIQPVKVLDNLKVVSIGFLLENQDTAVIWRGPLKIKIIRQFADEIEWGKPDYMIIDLPPGTGDEPLSIAQELQPVDGAIVVTTPQDLSLLDSRKAVDFARKLEVPVLGIVENMSGLRCPHCGKMIEIFKVGGGERAAKELGVPFLGRVPMDPRVVELSDEGEPVIRVLKGSEVYNAMMDIAEKVVSALEDMAEEKKE</sequence>
<evidence type="ECO:0000256" key="3">
    <source>
        <dbReference type="ARBA" id="ARBA00022840"/>
    </source>
</evidence>
<dbReference type="GO" id="GO:0140663">
    <property type="term" value="F:ATP-dependent FeS chaperone activity"/>
    <property type="evidence" value="ECO:0007669"/>
    <property type="project" value="InterPro"/>
</dbReference>
<feature type="binding site" evidence="6">
    <location>
        <begin position="24"/>
        <end position="31"/>
    </location>
    <ligand>
        <name>ATP</name>
        <dbReference type="ChEBI" id="CHEBI:30616"/>
    </ligand>
</feature>